<protein>
    <submittedName>
        <fullName evidence="1">Uncharacterized protein</fullName>
    </submittedName>
</protein>
<dbReference type="EMBL" id="BPLR01002311">
    <property type="protein sequence ID" value="GIX72406.1"/>
    <property type="molecule type" value="Genomic_DNA"/>
</dbReference>
<dbReference type="AlphaFoldDB" id="A0AAV4MJ31"/>
<reference evidence="1 2" key="1">
    <citation type="submission" date="2021-06" db="EMBL/GenBank/DDBJ databases">
        <title>Caerostris extrusa draft genome.</title>
        <authorList>
            <person name="Kono N."/>
            <person name="Arakawa K."/>
        </authorList>
    </citation>
    <scope>NUCLEOTIDE SEQUENCE [LARGE SCALE GENOMIC DNA]</scope>
</reference>
<dbReference type="Proteomes" id="UP001054945">
    <property type="component" value="Unassembled WGS sequence"/>
</dbReference>
<comment type="caution">
    <text evidence="1">The sequence shown here is derived from an EMBL/GenBank/DDBJ whole genome shotgun (WGS) entry which is preliminary data.</text>
</comment>
<accession>A0AAV4MJ31</accession>
<organism evidence="1 2">
    <name type="scientific">Caerostris extrusa</name>
    <name type="common">Bark spider</name>
    <name type="synonym">Caerostris bankana</name>
    <dbReference type="NCBI Taxonomy" id="172846"/>
    <lineage>
        <taxon>Eukaryota</taxon>
        <taxon>Metazoa</taxon>
        <taxon>Ecdysozoa</taxon>
        <taxon>Arthropoda</taxon>
        <taxon>Chelicerata</taxon>
        <taxon>Arachnida</taxon>
        <taxon>Araneae</taxon>
        <taxon>Araneomorphae</taxon>
        <taxon>Entelegynae</taxon>
        <taxon>Araneoidea</taxon>
        <taxon>Araneidae</taxon>
        <taxon>Caerostris</taxon>
    </lineage>
</organism>
<proteinExistence type="predicted"/>
<evidence type="ECO:0000313" key="2">
    <source>
        <dbReference type="Proteomes" id="UP001054945"/>
    </source>
</evidence>
<gene>
    <name evidence="1" type="ORF">CEXT_479521</name>
</gene>
<sequence>MEQLEFRTVPRTRSRTNLGWILISPLSFEVYFPGVRDRCNNVRTVLCFVPEPVSNQKTPPKLRRSSAPNDFIQKSQETNSGLVFQTDGTTPVQYYASYQVYL</sequence>
<keyword evidence="2" id="KW-1185">Reference proteome</keyword>
<name>A0AAV4MJ31_CAEEX</name>
<evidence type="ECO:0000313" key="1">
    <source>
        <dbReference type="EMBL" id="GIX72406.1"/>
    </source>
</evidence>